<keyword evidence="1" id="KW-1133">Transmembrane helix</keyword>
<gene>
    <name evidence="2" type="ORF">EWM64_g6529</name>
</gene>
<dbReference type="AlphaFoldDB" id="A0A4Y9ZTZ1"/>
<accession>A0A4Y9ZTZ1</accession>
<keyword evidence="1" id="KW-0472">Membrane</keyword>
<keyword evidence="3" id="KW-1185">Reference proteome</keyword>
<organism evidence="2 3">
    <name type="scientific">Hericium alpestre</name>
    <dbReference type="NCBI Taxonomy" id="135208"/>
    <lineage>
        <taxon>Eukaryota</taxon>
        <taxon>Fungi</taxon>
        <taxon>Dikarya</taxon>
        <taxon>Basidiomycota</taxon>
        <taxon>Agaricomycotina</taxon>
        <taxon>Agaricomycetes</taxon>
        <taxon>Russulales</taxon>
        <taxon>Hericiaceae</taxon>
        <taxon>Hericium</taxon>
    </lineage>
</organism>
<keyword evidence="1" id="KW-0812">Transmembrane</keyword>
<comment type="caution">
    <text evidence="2">The sequence shown here is derived from an EMBL/GenBank/DDBJ whole genome shotgun (WGS) entry which is preliminary data.</text>
</comment>
<dbReference type="OrthoDB" id="3256800at2759"/>
<sequence>MYNKNNRPVVALLVFLAVAEGVVMGCLFGIPRPLVGTNNPAPGVFICADGDQPGHPWVAFYFTSTLAIETILLLLSLWKAWHAHKTGLGGGLMKVLTRDSVYYFAIIFWVYLANQIIWIVNDITLNELATGFGFSISSILANRLMISVRSTYYLQEHLPSELRSIPIGQSISNRPPSTMGIVAEPEGEYDDHAGPSHAPRGGEEFELATFNDSRGF</sequence>
<feature type="transmembrane region" description="Helical" evidence="1">
    <location>
        <begin position="9"/>
        <end position="30"/>
    </location>
</feature>
<evidence type="ECO:0000256" key="1">
    <source>
        <dbReference type="SAM" id="Phobius"/>
    </source>
</evidence>
<evidence type="ECO:0000313" key="3">
    <source>
        <dbReference type="Proteomes" id="UP000298061"/>
    </source>
</evidence>
<feature type="transmembrane region" description="Helical" evidence="1">
    <location>
        <begin position="58"/>
        <end position="81"/>
    </location>
</feature>
<feature type="transmembrane region" description="Helical" evidence="1">
    <location>
        <begin position="132"/>
        <end position="154"/>
    </location>
</feature>
<feature type="transmembrane region" description="Helical" evidence="1">
    <location>
        <begin position="101"/>
        <end position="120"/>
    </location>
</feature>
<reference evidence="2 3" key="1">
    <citation type="submission" date="2019-02" db="EMBL/GenBank/DDBJ databases">
        <title>Genome sequencing of the rare red list fungi Hericium alpestre (H. flagellum).</title>
        <authorList>
            <person name="Buettner E."/>
            <person name="Kellner H."/>
        </authorList>
    </citation>
    <scope>NUCLEOTIDE SEQUENCE [LARGE SCALE GENOMIC DNA]</scope>
    <source>
        <strain evidence="2 3">DSM 108284</strain>
    </source>
</reference>
<protein>
    <submittedName>
        <fullName evidence="2">Uncharacterized protein</fullName>
    </submittedName>
</protein>
<proteinExistence type="predicted"/>
<name>A0A4Y9ZTZ1_9AGAM</name>
<dbReference type="Proteomes" id="UP000298061">
    <property type="component" value="Unassembled WGS sequence"/>
</dbReference>
<dbReference type="EMBL" id="SFCI01000901">
    <property type="protein sequence ID" value="TFY77483.1"/>
    <property type="molecule type" value="Genomic_DNA"/>
</dbReference>
<evidence type="ECO:0000313" key="2">
    <source>
        <dbReference type="EMBL" id="TFY77483.1"/>
    </source>
</evidence>